<feature type="region of interest" description="Disordered" evidence="6">
    <location>
        <begin position="323"/>
        <end position="356"/>
    </location>
</feature>
<dbReference type="Proteomes" id="UP001176517">
    <property type="component" value="Unassembled WGS sequence"/>
</dbReference>
<dbReference type="Gene3D" id="1.20.1250.20">
    <property type="entry name" value="MFS general substrate transporter like domains"/>
    <property type="match status" value="1"/>
</dbReference>
<feature type="transmembrane region" description="Helical" evidence="7">
    <location>
        <begin position="252"/>
        <end position="274"/>
    </location>
</feature>
<keyword evidence="4 7" id="KW-1133">Transmembrane helix</keyword>
<feature type="transmembrane region" description="Helical" evidence="7">
    <location>
        <begin position="12"/>
        <end position="31"/>
    </location>
</feature>
<evidence type="ECO:0000256" key="7">
    <source>
        <dbReference type="SAM" id="Phobius"/>
    </source>
</evidence>
<evidence type="ECO:0000256" key="3">
    <source>
        <dbReference type="ARBA" id="ARBA00022692"/>
    </source>
</evidence>
<comment type="similarity">
    <text evidence="2">Belongs to the major facilitator superfamily. Proton-dependent oligopeptide transporter (POT/PTR) (TC 2.A.17) family.</text>
</comment>
<feature type="transmembrane region" description="Helical" evidence="7">
    <location>
        <begin position="138"/>
        <end position="155"/>
    </location>
</feature>
<keyword evidence="5 7" id="KW-0472">Membrane</keyword>
<feature type="transmembrane region" description="Helical" evidence="7">
    <location>
        <begin position="167"/>
        <end position="189"/>
    </location>
</feature>
<evidence type="ECO:0000256" key="1">
    <source>
        <dbReference type="ARBA" id="ARBA00004141"/>
    </source>
</evidence>
<dbReference type="EMBL" id="JAPDMZ010000168">
    <property type="protein sequence ID" value="KAK0547206.1"/>
    <property type="molecule type" value="Genomic_DNA"/>
</dbReference>
<evidence type="ECO:0000313" key="8">
    <source>
        <dbReference type="EMBL" id="KAK0547206.1"/>
    </source>
</evidence>
<dbReference type="PANTHER" id="PTHR11654">
    <property type="entry name" value="OLIGOPEPTIDE TRANSPORTER-RELATED"/>
    <property type="match status" value="1"/>
</dbReference>
<reference evidence="8" key="1">
    <citation type="journal article" date="2023" name="PhytoFront">
        <title>Draft Genome Resources of Seven Strains of Tilletia horrida, Causal Agent of Kernel Smut of Rice.</title>
        <authorList>
            <person name="Khanal S."/>
            <person name="Antony Babu S."/>
            <person name="Zhou X.G."/>
        </authorList>
    </citation>
    <scope>NUCLEOTIDE SEQUENCE</scope>
    <source>
        <strain evidence="8">TX6</strain>
    </source>
</reference>
<evidence type="ECO:0000256" key="2">
    <source>
        <dbReference type="ARBA" id="ARBA00005982"/>
    </source>
</evidence>
<proteinExistence type="inferred from homology"/>
<dbReference type="InterPro" id="IPR000109">
    <property type="entry name" value="POT_fam"/>
</dbReference>
<dbReference type="AlphaFoldDB" id="A0AAN6JQP2"/>
<feature type="transmembrane region" description="Helical" evidence="7">
    <location>
        <begin position="280"/>
        <end position="302"/>
    </location>
</feature>
<protein>
    <submittedName>
        <fullName evidence="8">Uncharacterized protein</fullName>
    </submittedName>
</protein>
<comment type="subcellular location">
    <subcellularLocation>
        <location evidence="1">Membrane</location>
        <topology evidence="1">Multi-pass membrane protein</topology>
    </subcellularLocation>
</comment>
<organism evidence="8 9">
    <name type="scientific">Tilletia horrida</name>
    <dbReference type="NCBI Taxonomy" id="155126"/>
    <lineage>
        <taxon>Eukaryota</taxon>
        <taxon>Fungi</taxon>
        <taxon>Dikarya</taxon>
        <taxon>Basidiomycota</taxon>
        <taxon>Ustilaginomycotina</taxon>
        <taxon>Exobasidiomycetes</taxon>
        <taxon>Tilletiales</taxon>
        <taxon>Tilletiaceae</taxon>
        <taxon>Tilletia</taxon>
    </lineage>
</organism>
<evidence type="ECO:0000256" key="4">
    <source>
        <dbReference type="ARBA" id="ARBA00022989"/>
    </source>
</evidence>
<name>A0AAN6JQP2_9BASI</name>
<dbReference type="SUPFAM" id="SSF103473">
    <property type="entry name" value="MFS general substrate transporter"/>
    <property type="match status" value="1"/>
</dbReference>
<keyword evidence="3 7" id="KW-0812">Transmembrane</keyword>
<feature type="compositionally biased region" description="Low complexity" evidence="6">
    <location>
        <begin position="325"/>
        <end position="335"/>
    </location>
</feature>
<accession>A0AAN6JQP2</accession>
<gene>
    <name evidence="8" type="ORF">OC846_004961</name>
</gene>
<dbReference type="Pfam" id="PF00854">
    <property type="entry name" value="PTR2"/>
    <property type="match status" value="2"/>
</dbReference>
<comment type="caution">
    <text evidence="8">The sequence shown here is derived from an EMBL/GenBank/DDBJ whole genome shotgun (WGS) entry which is preliminary data.</text>
</comment>
<keyword evidence="9" id="KW-1185">Reference proteome</keyword>
<dbReference type="GO" id="GO:0022857">
    <property type="term" value="F:transmembrane transporter activity"/>
    <property type="evidence" value="ECO:0007669"/>
    <property type="project" value="InterPro"/>
</dbReference>
<feature type="transmembrane region" description="Helical" evidence="7">
    <location>
        <begin position="220"/>
        <end position="240"/>
    </location>
</feature>
<dbReference type="GO" id="GO:0016020">
    <property type="term" value="C:membrane"/>
    <property type="evidence" value="ECO:0007669"/>
    <property type="project" value="UniProtKB-SubCell"/>
</dbReference>
<evidence type="ECO:0000256" key="6">
    <source>
        <dbReference type="SAM" id="MobiDB-lite"/>
    </source>
</evidence>
<dbReference type="InterPro" id="IPR036259">
    <property type="entry name" value="MFS_trans_sf"/>
</dbReference>
<feature type="compositionally biased region" description="Polar residues" evidence="6">
    <location>
        <begin position="344"/>
        <end position="356"/>
    </location>
</feature>
<sequence>MPFAEKHVGYWLAYLIPTVVFALCPFILVGGRKLYRSVPPQGSVLAEAMRLWWFCAKPRFSWNPIRAWTQLTADDFWTSGLPSRQARKPAWMTFNDAWVYEVRRGFKANQINNNLVSQSATMTLNGVPNEIISNLDPLAIIIIVPLMDLFFYPFLRKLGINFTPLKRVTTGFIVVSLAMVWAAVLQHYIYMTNPCGKYVAECKDAQGDALVSSLNVWIQSGAYVLIALGEVFAVITGYEYAFTKAPTNMRSLVASAFLFMNAISSAIGQAFTPLTADPNLVILYSIFGGLAFASGVLFWVLFRDLDAQEDALNQLDVGDLHAEQQPELELESSQPTHHQEKDNTSASSVPIKPSQI</sequence>
<evidence type="ECO:0000256" key="5">
    <source>
        <dbReference type="ARBA" id="ARBA00023136"/>
    </source>
</evidence>
<evidence type="ECO:0000313" key="9">
    <source>
        <dbReference type="Proteomes" id="UP001176517"/>
    </source>
</evidence>